<evidence type="ECO:0000313" key="2">
    <source>
        <dbReference type="EMBL" id="EWM27073.1"/>
    </source>
</evidence>
<feature type="compositionally biased region" description="Low complexity" evidence="1">
    <location>
        <begin position="432"/>
        <end position="449"/>
    </location>
</feature>
<dbReference type="EMBL" id="AZIL01000522">
    <property type="protein sequence ID" value="EWM27073.1"/>
    <property type="molecule type" value="Genomic_DNA"/>
</dbReference>
<keyword evidence="3" id="KW-1185">Reference proteome</keyword>
<feature type="region of interest" description="Disordered" evidence="1">
    <location>
        <begin position="99"/>
        <end position="143"/>
    </location>
</feature>
<feature type="region of interest" description="Disordered" evidence="1">
    <location>
        <begin position="178"/>
        <end position="258"/>
    </location>
</feature>
<feature type="compositionally biased region" description="Basic and acidic residues" evidence="1">
    <location>
        <begin position="398"/>
        <end position="412"/>
    </location>
</feature>
<feature type="compositionally biased region" description="Gly residues" evidence="1">
    <location>
        <begin position="316"/>
        <end position="341"/>
    </location>
</feature>
<organism evidence="2 3">
    <name type="scientific">Nannochloropsis gaditana</name>
    <dbReference type="NCBI Taxonomy" id="72520"/>
    <lineage>
        <taxon>Eukaryota</taxon>
        <taxon>Sar</taxon>
        <taxon>Stramenopiles</taxon>
        <taxon>Ochrophyta</taxon>
        <taxon>Eustigmatophyceae</taxon>
        <taxon>Eustigmatales</taxon>
        <taxon>Monodopsidaceae</taxon>
        <taxon>Nannochloropsis</taxon>
    </lineage>
</organism>
<sequence>MAVPNGVQVAPDPFHHATAPAPYHHGYHQAYAALNVESQLMHMHNELFQSQLRAMHCLAEAQKSMPTGFAVLERALAGSTACDQYQSAEVIGANKSGRQLAGGGHSGGYSTRLSTGGSSGGGSGSATKKQKTSKCGEDGLPTITPATGCTHGEIYCRNLCRSCYQRWRRATVRHGGADLVVPGKGYQESAPPPAIDDSSEAADSYGTGGGMDGDGSTMEEDGSVYGGRRSMSKRRGPGPPIDMTRTGRALKKPPPKRQPDLCVVCELRPILCRSLCNGCYQRWHKARKAASERGEPEVPCPSIAILERRKLLASGGGAGGGGGGVSEDGGGVGSAGGGVEGGAVAEGEQVGVAAGPTAGSGAGGSALTSQLPPTLPRSEDAPPPAPEPAPQQAPAESAHSEEGAVRLAEQEGKTAVPPSLGSPPAHPEADRQASSSEGQATQEQGQQTALATPQQPEQAEPEKGTPGPGTGVGMPDRQRAEV</sequence>
<comment type="caution">
    <text evidence="2">The sequence shown here is derived from an EMBL/GenBank/DDBJ whole genome shotgun (WGS) entry which is preliminary data.</text>
</comment>
<dbReference type="OrthoDB" id="10363805at2759"/>
<feature type="region of interest" description="Disordered" evidence="1">
    <location>
        <begin position="316"/>
        <end position="482"/>
    </location>
</feature>
<accession>W7TU79</accession>
<name>W7TU79_9STRA</name>
<protein>
    <submittedName>
        <fullName evidence="2">Uncharacterized protein</fullName>
    </submittedName>
</protein>
<dbReference type="Proteomes" id="UP000019335">
    <property type="component" value="Chromosome 7"/>
</dbReference>
<feature type="compositionally biased region" description="Low complexity" evidence="1">
    <location>
        <begin position="342"/>
        <end position="357"/>
    </location>
</feature>
<dbReference type="AlphaFoldDB" id="W7TU79"/>
<evidence type="ECO:0000313" key="3">
    <source>
        <dbReference type="Proteomes" id="UP000019335"/>
    </source>
</evidence>
<gene>
    <name evidence="2" type="ORF">Naga_100194g10</name>
</gene>
<proteinExistence type="predicted"/>
<evidence type="ECO:0000256" key="1">
    <source>
        <dbReference type="SAM" id="MobiDB-lite"/>
    </source>
</evidence>
<reference evidence="2 3" key="1">
    <citation type="journal article" date="2014" name="Mol. Plant">
        <title>Chromosome Scale Genome Assembly and Transcriptome Profiling of Nannochloropsis gaditana in Nitrogen Depletion.</title>
        <authorList>
            <person name="Corteggiani Carpinelli E."/>
            <person name="Telatin A."/>
            <person name="Vitulo N."/>
            <person name="Forcato C."/>
            <person name="D'Angelo M."/>
            <person name="Schiavon R."/>
            <person name="Vezzi A."/>
            <person name="Giacometti G.M."/>
            <person name="Morosinotto T."/>
            <person name="Valle G."/>
        </authorList>
    </citation>
    <scope>NUCLEOTIDE SEQUENCE [LARGE SCALE GENOMIC DNA]</scope>
    <source>
        <strain evidence="2 3">B-31</strain>
    </source>
</reference>
<feature type="compositionally biased region" description="Pro residues" evidence="1">
    <location>
        <begin position="381"/>
        <end position="391"/>
    </location>
</feature>